<keyword evidence="8" id="KW-1185">Reference proteome</keyword>
<evidence type="ECO:0000313" key="7">
    <source>
        <dbReference type="EMBL" id="MFG3817970.1"/>
    </source>
</evidence>
<dbReference type="RefSeq" id="WP_393012738.1">
    <property type="nucleotide sequence ID" value="NZ_JAZAQF010000059.1"/>
</dbReference>
<gene>
    <name evidence="7" type="ORF">VPK24_10010</name>
</gene>
<dbReference type="GO" id="GO:0003934">
    <property type="term" value="F:GTP cyclohydrolase I activity"/>
    <property type="evidence" value="ECO:0007669"/>
    <property type="project" value="UniProtKB-EC"/>
</dbReference>
<dbReference type="InterPro" id="IPR001474">
    <property type="entry name" value="GTP_CycHdrlase_I"/>
</dbReference>
<sequence>MINDESHPERYLFKWLSSFLDDQDIRNFHESICGKPGRITNAYEDLFQGSKVESAEEIIKVTEFLKGDVYQGLVSGLNIPFLSFCSHHFLPFHGTVDLIYEPGEYIIGIGKLSRLVDYRAKRFNIQERIAEQLCSDLMQFGLAKGAFARVKASHMCLCHRGPQKYNSTNTVCYWTGSFLDSSKKIEVQQMLS</sequence>
<protein>
    <recommendedName>
        <fullName evidence="3">GTP cyclohydrolase I</fullName>
        <ecNumber evidence="3">3.5.4.16</ecNumber>
    </recommendedName>
</protein>
<keyword evidence="5 7" id="KW-0378">Hydrolase</keyword>
<evidence type="ECO:0000256" key="5">
    <source>
        <dbReference type="ARBA" id="ARBA00022801"/>
    </source>
</evidence>
<feature type="domain" description="GTP cyclohydrolase I" evidence="6">
    <location>
        <begin position="29"/>
        <end position="189"/>
    </location>
</feature>
<comment type="caution">
    <text evidence="7">The sequence shown here is derived from an EMBL/GenBank/DDBJ whole genome shotgun (WGS) entry which is preliminary data.</text>
</comment>
<dbReference type="PANTHER" id="PTHR11109:SF7">
    <property type="entry name" value="GTP CYCLOHYDROLASE 1"/>
    <property type="match status" value="1"/>
</dbReference>
<proteinExistence type="predicted"/>
<evidence type="ECO:0000256" key="3">
    <source>
        <dbReference type="ARBA" id="ARBA00012715"/>
    </source>
</evidence>
<reference evidence="8" key="1">
    <citation type="journal article" date="2024" name="Algal Res.">
        <title>Biochemical, toxicological and genomic investigation of a high-biomass producing Limnothrix strain isolated from Italian shallow drinking water reservoir.</title>
        <authorList>
            <person name="Simonazzi M."/>
            <person name="Shishido T.K."/>
            <person name="Delbaje E."/>
            <person name="Wahlsten M."/>
            <person name="Fewer D.P."/>
            <person name="Sivonen K."/>
            <person name="Pezzolesi L."/>
            <person name="Pistocchi R."/>
        </authorList>
    </citation>
    <scope>NUCLEOTIDE SEQUENCE [LARGE SCALE GENOMIC DNA]</scope>
    <source>
        <strain evidence="8">LRLZ20PSL1</strain>
    </source>
</reference>
<dbReference type="Gene3D" id="3.30.1130.10">
    <property type="match status" value="1"/>
</dbReference>
<dbReference type="PANTHER" id="PTHR11109">
    <property type="entry name" value="GTP CYCLOHYDROLASE I"/>
    <property type="match status" value="1"/>
</dbReference>
<dbReference type="SUPFAM" id="SSF55620">
    <property type="entry name" value="Tetrahydrobiopterin biosynthesis enzymes-like"/>
    <property type="match status" value="1"/>
</dbReference>
<dbReference type="Proteomes" id="UP001604335">
    <property type="component" value="Unassembled WGS sequence"/>
</dbReference>
<comment type="pathway">
    <text evidence="2">Cofactor biosynthesis; 7,8-dihydroneopterin triphosphate biosynthesis; 7,8-dihydroneopterin triphosphate from GTP: step 1/1.</text>
</comment>
<comment type="catalytic activity">
    <reaction evidence="1">
        <text>GTP + H2O = 7,8-dihydroneopterin 3'-triphosphate + formate + H(+)</text>
        <dbReference type="Rhea" id="RHEA:17473"/>
        <dbReference type="ChEBI" id="CHEBI:15377"/>
        <dbReference type="ChEBI" id="CHEBI:15378"/>
        <dbReference type="ChEBI" id="CHEBI:15740"/>
        <dbReference type="ChEBI" id="CHEBI:37565"/>
        <dbReference type="ChEBI" id="CHEBI:58462"/>
        <dbReference type="EC" id="3.5.4.16"/>
    </reaction>
</comment>
<evidence type="ECO:0000256" key="2">
    <source>
        <dbReference type="ARBA" id="ARBA00005080"/>
    </source>
</evidence>
<dbReference type="EMBL" id="JAZAQF010000059">
    <property type="protein sequence ID" value="MFG3817970.1"/>
    <property type="molecule type" value="Genomic_DNA"/>
</dbReference>
<organism evidence="7 8">
    <name type="scientific">Limnothrix redekei LRLZ20PSL1</name>
    <dbReference type="NCBI Taxonomy" id="3112953"/>
    <lineage>
        <taxon>Bacteria</taxon>
        <taxon>Bacillati</taxon>
        <taxon>Cyanobacteriota</taxon>
        <taxon>Cyanophyceae</taxon>
        <taxon>Pseudanabaenales</taxon>
        <taxon>Pseudanabaenaceae</taxon>
        <taxon>Limnothrix</taxon>
    </lineage>
</organism>
<dbReference type="InterPro" id="IPR020602">
    <property type="entry name" value="GTP_CycHdrlase_I_dom"/>
</dbReference>
<evidence type="ECO:0000256" key="1">
    <source>
        <dbReference type="ARBA" id="ARBA00001052"/>
    </source>
</evidence>
<dbReference type="EC" id="3.5.4.16" evidence="3"/>
<accession>A0ABW7CCU1</accession>
<evidence type="ECO:0000313" key="8">
    <source>
        <dbReference type="Proteomes" id="UP001604335"/>
    </source>
</evidence>
<evidence type="ECO:0000259" key="6">
    <source>
        <dbReference type="Pfam" id="PF01227"/>
    </source>
</evidence>
<evidence type="ECO:0000256" key="4">
    <source>
        <dbReference type="ARBA" id="ARBA00022563"/>
    </source>
</evidence>
<keyword evidence="4" id="KW-0554">One-carbon metabolism</keyword>
<name>A0ABW7CCU1_9CYAN</name>
<dbReference type="Pfam" id="PF01227">
    <property type="entry name" value="GTP_cyclohydroI"/>
    <property type="match status" value="1"/>
</dbReference>
<dbReference type="InterPro" id="IPR043133">
    <property type="entry name" value="GTP-CH-I_C/QueF"/>
</dbReference>